<dbReference type="AlphaFoldDB" id="A0A0F9X0Z1"/>
<dbReference type="PROSITE" id="PS51898">
    <property type="entry name" value="TYR_RECOMBINASE"/>
    <property type="match status" value="1"/>
</dbReference>
<dbReference type="InterPro" id="IPR013762">
    <property type="entry name" value="Integrase-like_cat_sf"/>
</dbReference>
<evidence type="ECO:0000256" key="2">
    <source>
        <dbReference type="ARBA" id="ARBA00023172"/>
    </source>
</evidence>
<dbReference type="PANTHER" id="PTHR30349:SF41">
    <property type="entry name" value="INTEGRASE_RECOMBINASE PROTEIN MJ0367-RELATED"/>
    <property type="match status" value="1"/>
</dbReference>
<accession>A0A0F9X0Z1</accession>
<dbReference type="GO" id="GO:0015074">
    <property type="term" value="P:DNA integration"/>
    <property type="evidence" value="ECO:0007669"/>
    <property type="project" value="InterPro"/>
</dbReference>
<dbReference type="Gene3D" id="1.10.443.10">
    <property type="entry name" value="Intergrase catalytic core"/>
    <property type="match status" value="1"/>
</dbReference>
<evidence type="ECO:0000256" key="1">
    <source>
        <dbReference type="ARBA" id="ARBA00023125"/>
    </source>
</evidence>
<gene>
    <name evidence="4" type="ORF">LCGC14_0209120</name>
</gene>
<dbReference type="Pfam" id="PF00589">
    <property type="entry name" value="Phage_integrase"/>
    <property type="match status" value="1"/>
</dbReference>
<keyword evidence="1" id="KW-0238">DNA-binding</keyword>
<dbReference type="InterPro" id="IPR002104">
    <property type="entry name" value="Integrase_catalytic"/>
</dbReference>
<proteinExistence type="predicted"/>
<dbReference type="CDD" id="cd01189">
    <property type="entry name" value="INT_ICEBs1_C_like"/>
    <property type="match status" value="1"/>
</dbReference>
<organism evidence="4">
    <name type="scientific">marine sediment metagenome</name>
    <dbReference type="NCBI Taxonomy" id="412755"/>
    <lineage>
        <taxon>unclassified sequences</taxon>
        <taxon>metagenomes</taxon>
        <taxon>ecological metagenomes</taxon>
    </lineage>
</organism>
<dbReference type="GO" id="GO:0003677">
    <property type="term" value="F:DNA binding"/>
    <property type="evidence" value="ECO:0007669"/>
    <property type="project" value="UniProtKB-KW"/>
</dbReference>
<dbReference type="EMBL" id="LAZR01000095">
    <property type="protein sequence ID" value="KKN92421.1"/>
    <property type="molecule type" value="Genomic_DNA"/>
</dbReference>
<feature type="domain" description="Tyr recombinase" evidence="3">
    <location>
        <begin position="84"/>
        <end position="262"/>
    </location>
</feature>
<dbReference type="InterPro" id="IPR011010">
    <property type="entry name" value="DNA_brk_join_enz"/>
</dbReference>
<dbReference type="InterPro" id="IPR050090">
    <property type="entry name" value="Tyrosine_recombinase_XerCD"/>
</dbReference>
<sequence length="264" mass="29570">MKNLRGRPSTIRAKESLFRNWVGPNLADDGSNLDEVVDLWEVDLQPGTVKCLLYIAKEHVRDETGIELDIRDHVKRVGRSKQQLPPKALTRPEIVALSAVIPTSSPLYLAYHLGINTGIRRGEAFGLRWGDLDMLRNRILVQRSYEGETKSGKSRYVPISSALEKIIVAQPAFITYNSCKKKRKSNVIPSIFDPNPYLKRYCKEAGIKTITYHGLRHSFATLALDAGSSPLLVSKVLGHSSVSTTLDIYWNTSSETLDMGFLDE</sequence>
<evidence type="ECO:0000259" key="3">
    <source>
        <dbReference type="PROSITE" id="PS51898"/>
    </source>
</evidence>
<evidence type="ECO:0000313" key="4">
    <source>
        <dbReference type="EMBL" id="KKN92421.1"/>
    </source>
</evidence>
<dbReference type="PANTHER" id="PTHR30349">
    <property type="entry name" value="PHAGE INTEGRASE-RELATED"/>
    <property type="match status" value="1"/>
</dbReference>
<keyword evidence="2" id="KW-0233">DNA recombination</keyword>
<name>A0A0F9X0Z1_9ZZZZ</name>
<dbReference type="SUPFAM" id="SSF56349">
    <property type="entry name" value="DNA breaking-rejoining enzymes"/>
    <property type="match status" value="1"/>
</dbReference>
<reference evidence="4" key="1">
    <citation type="journal article" date="2015" name="Nature">
        <title>Complex archaea that bridge the gap between prokaryotes and eukaryotes.</title>
        <authorList>
            <person name="Spang A."/>
            <person name="Saw J.H."/>
            <person name="Jorgensen S.L."/>
            <person name="Zaremba-Niedzwiedzka K."/>
            <person name="Martijn J."/>
            <person name="Lind A.E."/>
            <person name="van Eijk R."/>
            <person name="Schleper C."/>
            <person name="Guy L."/>
            <person name="Ettema T.J."/>
        </authorList>
    </citation>
    <scope>NUCLEOTIDE SEQUENCE</scope>
</reference>
<protein>
    <recommendedName>
        <fullName evidence="3">Tyr recombinase domain-containing protein</fullName>
    </recommendedName>
</protein>
<dbReference type="GO" id="GO:0006310">
    <property type="term" value="P:DNA recombination"/>
    <property type="evidence" value="ECO:0007669"/>
    <property type="project" value="UniProtKB-KW"/>
</dbReference>
<comment type="caution">
    <text evidence="4">The sequence shown here is derived from an EMBL/GenBank/DDBJ whole genome shotgun (WGS) entry which is preliminary data.</text>
</comment>